<dbReference type="EMBL" id="JABFJW010000493">
    <property type="protein sequence ID" value="NOK14561.1"/>
    <property type="molecule type" value="Genomic_DNA"/>
</dbReference>
<accession>A0A7Y4NIE2</accession>
<dbReference type="PROSITE" id="PS50104">
    <property type="entry name" value="TIR"/>
    <property type="match status" value="1"/>
</dbReference>
<evidence type="ECO:0000313" key="3">
    <source>
        <dbReference type="Proteomes" id="UP000528460"/>
    </source>
</evidence>
<evidence type="ECO:0000259" key="1">
    <source>
        <dbReference type="PROSITE" id="PS50104"/>
    </source>
</evidence>
<organism evidence="2 3">
    <name type="scientific">Corallococcus exercitus</name>
    <dbReference type="NCBI Taxonomy" id="2316736"/>
    <lineage>
        <taxon>Bacteria</taxon>
        <taxon>Pseudomonadati</taxon>
        <taxon>Myxococcota</taxon>
        <taxon>Myxococcia</taxon>
        <taxon>Myxococcales</taxon>
        <taxon>Cystobacterineae</taxon>
        <taxon>Myxococcaceae</taxon>
        <taxon>Corallococcus</taxon>
    </lineage>
</organism>
<dbReference type="RefSeq" id="WP_171421648.1">
    <property type="nucleotide sequence ID" value="NZ_JABFJW010000493.1"/>
</dbReference>
<keyword evidence="2" id="KW-0675">Receptor</keyword>
<sequence length="236" mass="26991">MSSSVSAPPNCFRELLERGFEFHVFISWPSHIQDRGRKIVEELAHSLEDRFKDFRFSKVFWDREALRTEGGKWDAKLRRSLCRSGLMVAVLVPSYFESDYCRTEWNIMEQLQGRRLPTAANETCFLPILLSEEMDLPKEIVDLTYNLSFRQMLSYGNRVRASKAWNEVVDALVSTIKQKLTLLCRALASPPDWAAEEAIAMDAGPKDFDWSKAMQPNIPAGQARKLPVMGASGRKL</sequence>
<dbReference type="Proteomes" id="UP000528460">
    <property type="component" value="Unassembled WGS sequence"/>
</dbReference>
<proteinExistence type="predicted"/>
<dbReference type="InterPro" id="IPR035897">
    <property type="entry name" value="Toll_tir_struct_dom_sf"/>
</dbReference>
<feature type="domain" description="TIR" evidence="1">
    <location>
        <begin position="20"/>
        <end position="172"/>
    </location>
</feature>
<dbReference type="Gene3D" id="3.40.50.10140">
    <property type="entry name" value="Toll/interleukin-1 receptor homology (TIR) domain"/>
    <property type="match status" value="1"/>
</dbReference>
<dbReference type="InterPro" id="IPR000157">
    <property type="entry name" value="TIR_dom"/>
</dbReference>
<protein>
    <submittedName>
        <fullName evidence="2">Toll/interleukin-1 receptor domain-containing protein</fullName>
    </submittedName>
</protein>
<evidence type="ECO:0000313" key="2">
    <source>
        <dbReference type="EMBL" id="NOK14561.1"/>
    </source>
</evidence>
<reference evidence="2 3" key="1">
    <citation type="submission" date="2020-05" db="EMBL/GenBank/DDBJ databases">
        <authorList>
            <person name="Whitworth D."/>
        </authorList>
    </citation>
    <scope>NUCLEOTIDE SEQUENCE [LARGE SCALE GENOMIC DNA]</scope>
    <source>
        <strain evidence="2 3">CA046A</strain>
    </source>
</reference>
<name>A0A7Y4NIE2_9BACT</name>
<gene>
    <name evidence="2" type="ORF">HNS30_36635</name>
</gene>
<dbReference type="Pfam" id="PF13676">
    <property type="entry name" value="TIR_2"/>
    <property type="match status" value="1"/>
</dbReference>
<dbReference type="AlphaFoldDB" id="A0A7Y4NIE2"/>
<dbReference type="GO" id="GO:0007165">
    <property type="term" value="P:signal transduction"/>
    <property type="evidence" value="ECO:0007669"/>
    <property type="project" value="InterPro"/>
</dbReference>
<comment type="caution">
    <text evidence="2">The sequence shown here is derived from an EMBL/GenBank/DDBJ whole genome shotgun (WGS) entry which is preliminary data.</text>
</comment>
<dbReference type="SUPFAM" id="SSF52200">
    <property type="entry name" value="Toll/Interleukin receptor TIR domain"/>
    <property type="match status" value="1"/>
</dbReference>